<feature type="domain" description="HRDC" evidence="11">
    <location>
        <begin position="608"/>
        <end position="688"/>
    </location>
</feature>
<dbReference type="InterPro" id="IPR010997">
    <property type="entry name" value="HRDC-like_sf"/>
</dbReference>
<dbReference type="FunFam" id="3.40.50.300:FF:001181">
    <property type="entry name" value="DNA helicase"/>
    <property type="match status" value="1"/>
</dbReference>
<protein>
    <recommendedName>
        <fullName evidence="8">DNA 3'-5' helicase</fullName>
        <ecNumber evidence="8">5.6.2.4</ecNumber>
    </recommendedName>
</protein>
<dbReference type="AlphaFoldDB" id="A0A2T0ZQF0"/>
<dbReference type="EC" id="5.6.2.4" evidence="8"/>
<evidence type="ECO:0000256" key="3">
    <source>
        <dbReference type="ARBA" id="ARBA00022801"/>
    </source>
</evidence>
<sequence length="689" mass="74586">MTAEPAIDGLDPEQAQAVLAPHGPVCILAGAGTGKTRTITHRIARLVHTGAVKPQQVLAVTFTARAAGEMRTRLMGLGTKGVQARTFHSAALRQLRYFWPSHFGGQLPELISSKFRLVGRAAARCKLSTDTAMVRDLAGEVEWSRSCLIDPSDYPAAVARSGRETPVAPETVVKVLETYEKLKQSAEVIDFEDMIMSMAFMIESVPQIAHQVRETYRSFVIDEYQDVNPLQQRLLDAWLGARDTVCVVGDANQTIYTFTGARPDYLLGFANRFPDASVVRLHRDYRSTPQVVTLANRVLDGSSGGLAGARMSLVGQQPTGPEPTITTYDDEPAEAAAVAAKCASLISSGTPAAQIAVLFRINAQSEIYEAALSSAGVPYILRGGEKFFERAEVREAVVFLRAAARTSDSTGRLGRAVRGVLANSGWDPEAAPSGGSARERWESLSALAGLADDLQSADPDIDLAAFVVELEQRAASQHAPTVQGVTLASLHAAKGLEWDAVFLVGLNDGMVPLNRARTNEQVEEERRLLYVGVTRARRILNLSWSLARSPGGRASRKQSRFLDALASSRGPTAKVAPSARRQKIARCKGCGQRLDPREVAAGSCGACLKVGDRTFERLRAWRMTVARSEEIAPYMVFDDETLGAISLMKPTTLSRLLKVKGVGEVKLGKYGSDLLEEIEASKKNLQKTQ</sequence>
<dbReference type="Gene3D" id="1.10.486.10">
    <property type="entry name" value="PCRA, domain 4"/>
    <property type="match status" value="2"/>
</dbReference>
<comment type="similarity">
    <text evidence="1">Belongs to the helicase family. UvrD subfamily.</text>
</comment>
<dbReference type="GO" id="GO:0005829">
    <property type="term" value="C:cytosol"/>
    <property type="evidence" value="ECO:0007669"/>
    <property type="project" value="TreeGrafter"/>
</dbReference>
<proteinExistence type="inferred from homology"/>
<organism evidence="14 15">
    <name type="scientific">Antricoccus suffuscus</name>
    <dbReference type="NCBI Taxonomy" id="1629062"/>
    <lineage>
        <taxon>Bacteria</taxon>
        <taxon>Bacillati</taxon>
        <taxon>Actinomycetota</taxon>
        <taxon>Actinomycetes</taxon>
        <taxon>Geodermatophilales</taxon>
        <taxon>Antricoccaceae</taxon>
        <taxon>Antricoccus</taxon>
    </lineage>
</organism>
<dbReference type="SMART" id="SM00341">
    <property type="entry name" value="HRDC"/>
    <property type="match status" value="1"/>
</dbReference>
<dbReference type="Proteomes" id="UP000237752">
    <property type="component" value="Unassembled WGS sequence"/>
</dbReference>
<dbReference type="CDD" id="cd17932">
    <property type="entry name" value="DEXQc_UvrD"/>
    <property type="match status" value="1"/>
</dbReference>
<dbReference type="PROSITE" id="PS51217">
    <property type="entry name" value="UVRD_HELICASE_CTER"/>
    <property type="match status" value="1"/>
</dbReference>
<dbReference type="GO" id="GO:0016887">
    <property type="term" value="F:ATP hydrolysis activity"/>
    <property type="evidence" value="ECO:0007669"/>
    <property type="project" value="RHEA"/>
</dbReference>
<evidence type="ECO:0000256" key="7">
    <source>
        <dbReference type="ARBA" id="ARBA00034617"/>
    </source>
</evidence>
<dbReference type="SUPFAM" id="SSF52540">
    <property type="entry name" value="P-loop containing nucleoside triphosphate hydrolases"/>
    <property type="match status" value="1"/>
</dbReference>
<dbReference type="OrthoDB" id="9806690at2"/>
<feature type="binding site" evidence="10">
    <location>
        <begin position="29"/>
        <end position="36"/>
    </location>
    <ligand>
        <name>ATP</name>
        <dbReference type="ChEBI" id="CHEBI:30616"/>
    </ligand>
</feature>
<evidence type="ECO:0000256" key="6">
    <source>
        <dbReference type="ARBA" id="ARBA00023235"/>
    </source>
</evidence>
<evidence type="ECO:0000313" key="14">
    <source>
        <dbReference type="EMBL" id="PRZ38545.1"/>
    </source>
</evidence>
<accession>A0A2T0ZQF0</accession>
<evidence type="ECO:0000313" key="15">
    <source>
        <dbReference type="Proteomes" id="UP000237752"/>
    </source>
</evidence>
<dbReference type="GO" id="GO:0000725">
    <property type="term" value="P:recombinational repair"/>
    <property type="evidence" value="ECO:0007669"/>
    <property type="project" value="TreeGrafter"/>
</dbReference>
<evidence type="ECO:0000256" key="5">
    <source>
        <dbReference type="ARBA" id="ARBA00022840"/>
    </source>
</evidence>
<dbReference type="Gene3D" id="1.10.10.160">
    <property type="match status" value="1"/>
</dbReference>
<dbReference type="InterPro" id="IPR044876">
    <property type="entry name" value="HRDC_dom_sf"/>
</dbReference>
<evidence type="ECO:0000256" key="9">
    <source>
        <dbReference type="ARBA" id="ARBA00048988"/>
    </source>
</evidence>
<dbReference type="Pfam" id="PF00570">
    <property type="entry name" value="HRDC"/>
    <property type="match status" value="1"/>
</dbReference>
<keyword evidence="15" id="KW-1185">Reference proteome</keyword>
<dbReference type="InterPro" id="IPR014016">
    <property type="entry name" value="UvrD-like_ATP-bd"/>
</dbReference>
<dbReference type="EMBL" id="PVUE01000020">
    <property type="protein sequence ID" value="PRZ38545.1"/>
    <property type="molecule type" value="Genomic_DNA"/>
</dbReference>
<dbReference type="GO" id="GO:0005524">
    <property type="term" value="F:ATP binding"/>
    <property type="evidence" value="ECO:0007669"/>
    <property type="project" value="UniProtKB-UniRule"/>
</dbReference>
<dbReference type="InterPro" id="IPR014017">
    <property type="entry name" value="DNA_helicase_UvrD-like_C"/>
</dbReference>
<dbReference type="SUPFAM" id="SSF47819">
    <property type="entry name" value="HRDC-like"/>
    <property type="match status" value="1"/>
</dbReference>
<dbReference type="InterPro" id="IPR027417">
    <property type="entry name" value="P-loop_NTPase"/>
</dbReference>
<evidence type="ECO:0000259" key="13">
    <source>
        <dbReference type="PROSITE" id="PS51217"/>
    </source>
</evidence>
<dbReference type="RefSeq" id="WP_106350557.1">
    <property type="nucleotide sequence ID" value="NZ_PVUE01000020.1"/>
</dbReference>
<evidence type="ECO:0000256" key="1">
    <source>
        <dbReference type="ARBA" id="ARBA00009922"/>
    </source>
</evidence>
<dbReference type="InterPro" id="IPR013986">
    <property type="entry name" value="DExx_box_DNA_helicase_dom_sf"/>
</dbReference>
<feature type="domain" description="UvrD-like helicase C-terminal" evidence="13">
    <location>
        <begin position="289"/>
        <end position="538"/>
    </location>
</feature>
<dbReference type="Gene3D" id="3.40.50.300">
    <property type="entry name" value="P-loop containing nucleotide triphosphate hydrolases"/>
    <property type="match status" value="3"/>
</dbReference>
<comment type="catalytic activity">
    <reaction evidence="7">
        <text>Couples ATP hydrolysis with the unwinding of duplex DNA by translocating in the 3'-5' direction.</text>
        <dbReference type="EC" id="5.6.2.4"/>
    </reaction>
</comment>
<evidence type="ECO:0000256" key="10">
    <source>
        <dbReference type="PROSITE-ProRule" id="PRU00560"/>
    </source>
</evidence>
<evidence type="ECO:0000256" key="8">
    <source>
        <dbReference type="ARBA" id="ARBA00034808"/>
    </source>
</evidence>
<comment type="catalytic activity">
    <reaction evidence="9">
        <text>ATP + H2O = ADP + phosphate + H(+)</text>
        <dbReference type="Rhea" id="RHEA:13065"/>
        <dbReference type="ChEBI" id="CHEBI:15377"/>
        <dbReference type="ChEBI" id="CHEBI:15378"/>
        <dbReference type="ChEBI" id="CHEBI:30616"/>
        <dbReference type="ChEBI" id="CHEBI:43474"/>
        <dbReference type="ChEBI" id="CHEBI:456216"/>
        <dbReference type="EC" id="5.6.2.4"/>
    </reaction>
</comment>
<dbReference type="GO" id="GO:0003677">
    <property type="term" value="F:DNA binding"/>
    <property type="evidence" value="ECO:0007669"/>
    <property type="project" value="InterPro"/>
</dbReference>
<dbReference type="GO" id="GO:0043138">
    <property type="term" value="F:3'-5' DNA helicase activity"/>
    <property type="evidence" value="ECO:0007669"/>
    <property type="project" value="UniProtKB-EC"/>
</dbReference>
<dbReference type="GO" id="GO:0033202">
    <property type="term" value="C:DNA helicase complex"/>
    <property type="evidence" value="ECO:0007669"/>
    <property type="project" value="TreeGrafter"/>
</dbReference>
<evidence type="ECO:0000256" key="2">
    <source>
        <dbReference type="ARBA" id="ARBA00022741"/>
    </source>
</evidence>
<keyword evidence="2 10" id="KW-0547">Nucleotide-binding</keyword>
<keyword evidence="5 10" id="KW-0067">ATP-binding</keyword>
<dbReference type="PANTHER" id="PTHR11070">
    <property type="entry name" value="UVRD / RECB / PCRA DNA HELICASE FAMILY MEMBER"/>
    <property type="match status" value="1"/>
</dbReference>
<keyword evidence="6" id="KW-0413">Isomerase</keyword>
<dbReference type="PROSITE" id="PS50967">
    <property type="entry name" value="HRDC"/>
    <property type="match status" value="1"/>
</dbReference>
<dbReference type="PANTHER" id="PTHR11070:SF69">
    <property type="entry name" value="ATP-DEPENDENT DNA HELICASE UVRD2"/>
    <property type="match status" value="1"/>
</dbReference>
<comment type="caution">
    <text evidence="14">The sequence shown here is derived from an EMBL/GenBank/DDBJ whole genome shotgun (WGS) entry which is preliminary data.</text>
</comment>
<keyword evidence="3 10" id="KW-0378">Hydrolase</keyword>
<dbReference type="InterPro" id="IPR002121">
    <property type="entry name" value="HRDC_dom"/>
</dbReference>
<feature type="domain" description="UvrD-like helicase ATP-binding" evidence="12">
    <location>
        <begin position="8"/>
        <end position="288"/>
    </location>
</feature>
<evidence type="ECO:0000259" key="11">
    <source>
        <dbReference type="PROSITE" id="PS50967"/>
    </source>
</evidence>
<evidence type="ECO:0000259" key="12">
    <source>
        <dbReference type="PROSITE" id="PS51198"/>
    </source>
</evidence>
<dbReference type="Pfam" id="PF00580">
    <property type="entry name" value="UvrD-helicase"/>
    <property type="match status" value="1"/>
</dbReference>
<dbReference type="Gene3D" id="1.10.150.80">
    <property type="entry name" value="HRDC domain"/>
    <property type="match status" value="1"/>
</dbReference>
<dbReference type="Pfam" id="PF13361">
    <property type="entry name" value="UvrD_C"/>
    <property type="match status" value="2"/>
</dbReference>
<keyword evidence="4 10" id="KW-0347">Helicase</keyword>
<dbReference type="PROSITE" id="PS51198">
    <property type="entry name" value="UVRD_HELICASE_ATP_BIND"/>
    <property type="match status" value="1"/>
</dbReference>
<name>A0A2T0ZQF0_9ACTN</name>
<evidence type="ECO:0000256" key="4">
    <source>
        <dbReference type="ARBA" id="ARBA00022806"/>
    </source>
</evidence>
<dbReference type="InterPro" id="IPR000212">
    <property type="entry name" value="DNA_helicase_UvrD/REP"/>
</dbReference>
<reference evidence="14 15" key="1">
    <citation type="submission" date="2018-03" db="EMBL/GenBank/DDBJ databases">
        <title>Genomic Encyclopedia of Archaeal and Bacterial Type Strains, Phase II (KMG-II): from individual species to whole genera.</title>
        <authorList>
            <person name="Goeker M."/>
        </authorList>
    </citation>
    <scope>NUCLEOTIDE SEQUENCE [LARGE SCALE GENOMIC DNA]</scope>
    <source>
        <strain evidence="14 15">DSM 100065</strain>
    </source>
</reference>
<gene>
    <name evidence="14" type="ORF">CLV47_12012</name>
</gene>